<dbReference type="GO" id="GO:0004497">
    <property type="term" value="F:monooxygenase activity"/>
    <property type="evidence" value="ECO:0007669"/>
    <property type="project" value="UniProtKB-KW"/>
</dbReference>
<dbReference type="GO" id="GO:0006629">
    <property type="term" value="P:lipid metabolic process"/>
    <property type="evidence" value="ECO:0007669"/>
    <property type="project" value="UniProtKB-ARBA"/>
</dbReference>
<dbReference type="STRING" id="101127.A0A1X2GN21"/>
<dbReference type="GO" id="GO:0005506">
    <property type="term" value="F:iron ion binding"/>
    <property type="evidence" value="ECO:0007669"/>
    <property type="project" value="InterPro"/>
</dbReference>
<dbReference type="GO" id="GO:0016705">
    <property type="term" value="F:oxidoreductase activity, acting on paired donors, with incorporation or reduction of molecular oxygen"/>
    <property type="evidence" value="ECO:0007669"/>
    <property type="project" value="InterPro"/>
</dbReference>
<keyword evidence="4 5" id="KW-0408">Iron</keyword>
<gene>
    <name evidence="7" type="ORF">DM01DRAFT_319555</name>
</gene>
<evidence type="ECO:0000313" key="7">
    <source>
        <dbReference type="EMBL" id="ORX57515.1"/>
    </source>
</evidence>
<dbReference type="PRINTS" id="PR00463">
    <property type="entry name" value="EP450I"/>
</dbReference>
<keyword evidence="2 5" id="KW-0479">Metal-binding</keyword>
<keyword evidence="6" id="KW-0503">Monooxygenase</keyword>
<keyword evidence="5 6" id="KW-0349">Heme</keyword>
<proteinExistence type="inferred from homology"/>
<dbReference type="EMBL" id="MCGT01000008">
    <property type="protein sequence ID" value="ORX57515.1"/>
    <property type="molecule type" value="Genomic_DNA"/>
</dbReference>
<accession>A0A1X2GN21</accession>
<evidence type="ECO:0000256" key="3">
    <source>
        <dbReference type="ARBA" id="ARBA00023002"/>
    </source>
</evidence>
<evidence type="ECO:0000256" key="6">
    <source>
        <dbReference type="RuleBase" id="RU000461"/>
    </source>
</evidence>
<keyword evidence="3 6" id="KW-0560">Oxidoreductase</keyword>
<organism evidence="7 8">
    <name type="scientific">Hesseltinella vesiculosa</name>
    <dbReference type="NCBI Taxonomy" id="101127"/>
    <lineage>
        <taxon>Eukaryota</taxon>
        <taxon>Fungi</taxon>
        <taxon>Fungi incertae sedis</taxon>
        <taxon>Mucoromycota</taxon>
        <taxon>Mucoromycotina</taxon>
        <taxon>Mucoromycetes</taxon>
        <taxon>Mucorales</taxon>
        <taxon>Cunninghamellaceae</taxon>
        <taxon>Hesseltinella</taxon>
    </lineage>
</organism>
<dbReference type="SUPFAM" id="SSF48264">
    <property type="entry name" value="Cytochrome P450"/>
    <property type="match status" value="1"/>
</dbReference>
<evidence type="ECO:0000256" key="5">
    <source>
        <dbReference type="PIRSR" id="PIRSR602401-1"/>
    </source>
</evidence>
<comment type="caution">
    <text evidence="7">The sequence shown here is derived from an EMBL/GenBank/DDBJ whole genome shotgun (WGS) entry which is preliminary data.</text>
</comment>
<comment type="cofactor">
    <cofactor evidence="5">
        <name>heme</name>
        <dbReference type="ChEBI" id="CHEBI:30413"/>
    </cofactor>
</comment>
<evidence type="ECO:0000256" key="2">
    <source>
        <dbReference type="ARBA" id="ARBA00022723"/>
    </source>
</evidence>
<feature type="binding site" description="axial binding residue" evidence="5">
    <location>
        <position position="449"/>
    </location>
    <ligand>
        <name>heme</name>
        <dbReference type="ChEBI" id="CHEBI:30413"/>
    </ligand>
    <ligandPart>
        <name>Fe</name>
        <dbReference type="ChEBI" id="CHEBI:18248"/>
    </ligandPart>
</feature>
<dbReference type="CDD" id="cd11064">
    <property type="entry name" value="CYP86A"/>
    <property type="match status" value="1"/>
</dbReference>
<dbReference type="PROSITE" id="PS00086">
    <property type="entry name" value="CYTOCHROME_P450"/>
    <property type="match status" value="1"/>
</dbReference>
<comment type="similarity">
    <text evidence="1 6">Belongs to the cytochrome P450 family.</text>
</comment>
<dbReference type="PRINTS" id="PR00385">
    <property type="entry name" value="P450"/>
</dbReference>
<evidence type="ECO:0000313" key="8">
    <source>
        <dbReference type="Proteomes" id="UP000242146"/>
    </source>
</evidence>
<sequence>MSSTSFLTAGTVGKAALATIVGLAAYYNDRAVFDENRKGIANEPGYPLIGNLPMLIQAKDSIHDLMLEVYHQRQQMTITFSILGVPRQILTLDPQNVEHILKSPEFHSSLNDLFGNGIFNANGEEWKFQRKTASIIFNVKNFRDQFTDVFLDELRVMKSDILDKAVAENQVIDFHDLMFKFTLDSFILLGFGVHLNSLKTEGKVPFAESFDAAQRATFQRFINPVWPVTEKLQKLVNPWTKDMNYHLKVVDEYARGVTEKRRKELAEGQVHKDLLSRFMEASNIHGEPLSNTELRDIVLNFVIAGRDTTAQALSWCFYLLSQHPRVQEKLLKEINDFVTDDLLEDSARLYESIKEMKYTHAIFYEVLRLYPSVPLNQKYALKDDVLPDGTPIRKGDYVIWCPYAQGRVEAIWGADAKQFVPERWINENGELRRESQGKWPAFNAGPRVCLGQNLATLEAIVAIIFLVREYKFSLAPGQNITYDVSLTLPMKYGMKMHVERR</sequence>
<dbReference type="PANTHER" id="PTHR24296">
    <property type="entry name" value="CYTOCHROME P450"/>
    <property type="match status" value="1"/>
</dbReference>
<name>A0A1X2GN21_9FUNG</name>
<dbReference type="InterPro" id="IPR001128">
    <property type="entry name" value="Cyt_P450"/>
</dbReference>
<reference evidence="7 8" key="1">
    <citation type="submission" date="2016-07" db="EMBL/GenBank/DDBJ databases">
        <title>Pervasive Adenine N6-methylation of Active Genes in Fungi.</title>
        <authorList>
            <consortium name="DOE Joint Genome Institute"/>
            <person name="Mondo S.J."/>
            <person name="Dannebaum R.O."/>
            <person name="Kuo R.C."/>
            <person name="Labutti K."/>
            <person name="Haridas S."/>
            <person name="Kuo A."/>
            <person name="Salamov A."/>
            <person name="Ahrendt S.R."/>
            <person name="Lipzen A."/>
            <person name="Sullivan W."/>
            <person name="Andreopoulos W.B."/>
            <person name="Clum A."/>
            <person name="Lindquist E."/>
            <person name="Daum C."/>
            <person name="Ramamoorthy G.K."/>
            <person name="Gryganskyi A."/>
            <person name="Culley D."/>
            <person name="Magnuson J.K."/>
            <person name="James T.Y."/>
            <person name="O'Malley M.A."/>
            <person name="Stajich J.E."/>
            <person name="Spatafora J.W."/>
            <person name="Visel A."/>
            <person name="Grigoriev I.V."/>
        </authorList>
    </citation>
    <scope>NUCLEOTIDE SEQUENCE [LARGE SCALE GENOMIC DNA]</scope>
    <source>
        <strain evidence="7 8">NRRL 3301</strain>
    </source>
</reference>
<dbReference type="GO" id="GO:0020037">
    <property type="term" value="F:heme binding"/>
    <property type="evidence" value="ECO:0007669"/>
    <property type="project" value="InterPro"/>
</dbReference>
<dbReference type="InterPro" id="IPR017972">
    <property type="entry name" value="Cyt_P450_CS"/>
</dbReference>
<dbReference type="OrthoDB" id="1470350at2759"/>
<evidence type="ECO:0000256" key="4">
    <source>
        <dbReference type="ARBA" id="ARBA00023004"/>
    </source>
</evidence>
<dbReference type="InterPro" id="IPR036396">
    <property type="entry name" value="Cyt_P450_sf"/>
</dbReference>
<keyword evidence="8" id="KW-1185">Reference proteome</keyword>
<protein>
    <submittedName>
        <fullName evidence="7">Cytochrome P450</fullName>
    </submittedName>
</protein>
<dbReference type="AlphaFoldDB" id="A0A1X2GN21"/>
<evidence type="ECO:0000256" key="1">
    <source>
        <dbReference type="ARBA" id="ARBA00010617"/>
    </source>
</evidence>
<dbReference type="Gene3D" id="1.10.630.10">
    <property type="entry name" value="Cytochrome P450"/>
    <property type="match status" value="1"/>
</dbReference>
<dbReference type="Pfam" id="PF00067">
    <property type="entry name" value="p450"/>
    <property type="match status" value="1"/>
</dbReference>
<dbReference type="InterPro" id="IPR002401">
    <property type="entry name" value="Cyt_P450_E_grp-I"/>
</dbReference>
<dbReference type="Proteomes" id="UP000242146">
    <property type="component" value="Unassembled WGS sequence"/>
</dbReference>